<dbReference type="RefSeq" id="WP_089273476.1">
    <property type="nucleotide sequence ID" value="NZ_FZOC01000003.1"/>
</dbReference>
<keyword evidence="2" id="KW-1185">Reference proteome</keyword>
<accession>A0A238ZSC7</accession>
<name>A0A238ZSC7_9BACT</name>
<reference evidence="1 2" key="1">
    <citation type="submission" date="2017-06" db="EMBL/GenBank/DDBJ databases">
        <authorList>
            <person name="Kim H.J."/>
            <person name="Triplett B.A."/>
        </authorList>
    </citation>
    <scope>NUCLEOTIDE SEQUENCE [LARGE SCALE GENOMIC DNA]</scope>
    <source>
        <strain evidence="1 2">DSM 13116</strain>
    </source>
</reference>
<dbReference type="AlphaFoldDB" id="A0A238ZSC7"/>
<protein>
    <recommendedName>
        <fullName evidence="3">Chagasin family peptidase inhibitor I42</fullName>
    </recommendedName>
</protein>
<evidence type="ECO:0008006" key="3">
    <source>
        <dbReference type="Google" id="ProtNLM"/>
    </source>
</evidence>
<sequence length="151" mass="16420">MTPSPLALMRPFRSFPVSALARRFAVLALAALALALVAAGCAHMPRMLGGSGNVEMRLDGEQQHEARVPAGSLLALDMRDPGLSGYVFAGTSFDPVLLRLDGIEPFEDGRRVRYTFTALAEGECDVVIKIRKPEPNLRPDIFKQVKVTVTK</sequence>
<dbReference type="OrthoDB" id="5461105at2"/>
<gene>
    <name evidence="1" type="ORF">SAMN04488503_1569</name>
</gene>
<proteinExistence type="predicted"/>
<evidence type="ECO:0000313" key="1">
    <source>
        <dbReference type="EMBL" id="SNR86250.1"/>
    </source>
</evidence>
<evidence type="ECO:0000313" key="2">
    <source>
        <dbReference type="Proteomes" id="UP000198324"/>
    </source>
</evidence>
<dbReference type="EMBL" id="FZOC01000003">
    <property type="protein sequence ID" value="SNR86250.1"/>
    <property type="molecule type" value="Genomic_DNA"/>
</dbReference>
<organism evidence="1 2">
    <name type="scientific">Humidesulfovibrio mexicanus</name>
    <dbReference type="NCBI Taxonomy" id="147047"/>
    <lineage>
        <taxon>Bacteria</taxon>
        <taxon>Pseudomonadati</taxon>
        <taxon>Thermodesulfobacteriota</taxon>
        <taxon>Desulfovibrionia</taxon>
        <taxon>Desulfovibrionales</taxon>
        <taxon>Desulfovibrionaceae</taxon>
        <taxon>Humidesulfovibrio</taxon>
    </lineage>
</organism>
<dbReference type="Proteomes" id="UP000198324">
    <property type="component" value="Unassembled WGS sequence"/>
</dbReference>